<dbReference type="RefSeq" id="WP_284315092.1">
    <property type="nucleotide sequence ID" value="NZ_BSPC01000058.1"/>
</dbReference>
<feature type="signal peptide" evidence="2">
    <location>
        <begin position="1"/>
        <end position="28"/>
    </location>
</feature>
<name>A0ABQ6CR96_9HYPH</name>
<dbReference type="InterPro" id="IPR018637">
    <property type="entry name" value="DUF2059"/>
</dbReference>
<dbReference type="EMBL" id="BSPC01000058">
    <property type="protein sequence ID" value="GLS22117.1"/>
    <property type="molecule type" value="Genomic_DNA"/>
</dbReference>
<proteinExistence type="predicted"/>
<evidence type="ECO:0000313" key="5">
    <source>
        <dbReference type="Proteomes" id="UP001156882"/>
    </source>
</evidence>
<feature type="region of interest" description="Disordered" evidence="1">
    <location>
        <begin position="186"/>
        <end position="227"/>
    </location>
</feature>
<reference evidence="5" key="1">
    <citation type="journal article" date="2019" name="Int. J. Syst. Evol. Microbiol.">
        <title>The Global Catalogue of Microorganisms (GCM) 10K type strain sequencing project: providing services to taxonomists for standard genome sequencing and annotation.</title>
        <authorList>
            <consortium name="The Broad Institute Genomics Platform"/>
            <consortium name="The Broad Institute Genome Sequencing Center for Infectious Disease"/>
            <person name="Wu L."/>
            <person name="Ma J."/>
        </authorList>
    </citation>
    <scope>NUCLEOTIDE SEQUENCE [LARGE SCALE GENOMIC DNA]</scope>
    <source>
        <strain evidence="5">NBRC 101365</strain>
    </source>
</reference>
<comment type="caution">
    <text evidence="4">The sequence shown here is derived from an EMBL/GenBank/DDBJ whole genome shotgun (WGS) entry which is preliminary data.</text>
</comment>
<evidence type="ECO:0000256" key="1">
    <source>
        <dbReference type="SAM" id="MobiDB-lite"/>
    </source>
</evidence>
<feature type="compositionally biased region" description="Low complexity" evidence="1">
    <location>
        <begin position="205"/>
        <end position="220"/>
    </location>
</feature>
<sequence>MLRQRRIFALAAVVAGLLAGSAVLPAYAQDATQAPAADVPTAGAPAAPAASTQPEPSAERLALAIQFLKVSGLTTGFDDIIPQFMTQASQIYASRRPELRGMINDAAISLIPEFVKKRDDLDKALARFYTTKFNDDELKQLVTFYQTPVGAKFSKEQQNILRDSVPVVGNWTRDLQDSIMLRLRQEVQKRGGQLGGPDDGATAQGNAPTAPGSTPPAGNGQAPAQNP</sequence>
<feature type="domain" description="DUF2059" evidence="3">
    <location>
        <begin position="119"/>
        <end position="176"/>
    </location>
</feature>
<accession>A0ABQ6CR96</accession>
<evidence type="ECO:0000256" key="2">
    <source>
        <dbReference type="SAM" id="SignalP"/>
    </source>
</evidence>
<keyword evidence="5" id="KW-1185">Reference proteome</keyword>
<gene>
    <name evidence="4" type="ORF">GCM10007874_51340</name>
</gene>
<protein>
    <recommendedName>
        <fullName evidence="3">DUF2059 domain-containing protein</fullName>
    </recommendedName>
</protein>
<keyword evidence="2" id="KW-0732">Signal</keyword>
<evidence type="ECO:0000313" key="4">
    <source>
        <dbReference type="EMBL" id="GLS22117.1"/>
    </source>
</evidence>
<organism evidence="4 5">
    <name type="scientific">Labrys miyagiensis</name>
    <dbReference type="NCBI Taxonomy" id="346912"/>
    <lineage>
        <taxon>Bacteria</taxon>
        <taxon>Pseudomonadati</taxon>
        <taxon>Pseudomonadota</taxon>
        <taxon>Alphaproteobacteria</taxon>
        <taxon>Hyphomicrobiales</taxon>
        <taxon>Xanthobacteraceae</taxon>
        <taxon>Labrys</taxon>
    </lineage>
</organism>
<dbReference type="Pfam" id="PF09832">
    <property type="entry name" value="DUF2059"/>
    <property type="match status" value="1"/>
</dbReference>
<dbReference type="Proteomes" id="UP001156882">
    <property type="component" value="Unassembled WGS sequence"/>
</dbReference>
<evidence type="ECO:0000259" key="3">
    <source>
        <dbReference type="Pfam" id="PF09832"/>
    </source>
</evidence>
<feature type="chain" id="PRO_5045827809" description="DUF2059 domain-containing protein" evidence="2">
    <location>
        <begin position="29"/>
        <end position="227"/>
    </location>
</feature>